<dbReference type="HOGENOM" id="CLU_2346336_0_0_1"/>
<sequence length="97" mass="10906">MRIRFVASITSQLDCDFCILFFLTLLIVTSDVRRACLLTWADRVFSRLLWSFGKEQHEIHHHVAASSVSLTSCQSATPALSSQPHNSLLSRNTITIS</sequence>
<dbReference type="AlphaFoldDB" id="A0A074XEK4"/>
<evidence type="ECO:0000313" key="3">
    <source>
        <dbReference type="Proteomes" id="UP000030706"/>
    </source>
</evidence>
<dbReference type="EMBL" id="KL584983">
    <property type="protein sequence ID" value="KEQ83950.1"/>
    <property type="molecule type" value="Genomic_DNA"/>
</dbReference>
<keyword evidence="3" id="KW-1185">Reference proteome</keyword>
<evidence type="ECO:0000313" key="2">
    <source>
        <dbReference type="EMBL" id="KEQ83950.1"/>
    </source>
</evidence>
<name>A0A074XEK4_AURPU</name>
<gene>
    <name evidence="2" type="ORF">M438DRAFT_25797</name>
</gene>
<accession>A0A074XEK4</accession>
<dbReference type="GeneID" id="40742043"/>
<protein>
    <submittedName>
        <fullName evidence="2">Uncharacterized protein</fullName>
    </submittedName>
</protein>
<dbReference type="Proteomes" id="UP000030706">
    <property type="component" value="Unassembled WGS sequence"/>
</dbReference>
<reference evidence="2 3" key="1">
    <citation type="journal article" date="2014" name="BMC Genomics">
        <title>Genome sequencing of four Aureobasidium pullulans varieties: biotechnological potential, stress tolerance, and description of new species.</title>
        <authorList>
            <person name="Gostin Ar C."/>
            <person name="Ohm R.A."/>
            <person name="Kogej T."/>
            <person name="Sonjak S."/>
            <person name="Turk M."/>
            <person name="Zajc J."/>
            <person name="Zalar P."/>
            <person name="Grube M."/>
            <person name="Sun H."/>
            <person name="Han J."/>
            <person name="Sharma A."/>
            <person name="Chiniquy J."/>
            <person name="Ngan C.Y."/>
            <person name="Lipzen A."/>
            <person name="Barry K."/>
            <person name="Grigoriev I.V."/>
            <person name="Gunde-Cimerman N."/>
        </authorList>
    </citation>
    <scope>NUCLEOTIDE SEQUENCE [LARGE SCALE GENOMIC DNA]</scope>
    <source>
        <strain evidence="2 3">EXF-150</strain>
    </source>
</reference>
<proteinExistence type="predicted"/>
<feature type="region of interest" description="Disordered" evidence="1">
    <location>
        <begin position="77"/>
        <end position="97"/>
    </location>
</feature>
<evidence type="ECO:0000256" key="1">
    <source>
        <dbReference type="SAM" id="MobiDB-lite"/>
    </source>
</evidence>
<organism evidence="2 3">
    <name type="scientific">Aureobasidium pullulans EXF-150</name>
    <dbReference type="NCBI Taxonomy" id="1043002"/>
    <lineage>
        <taxon>Eukaryota</taxon>
        <taxon>Fungi</taxon>
        <taxon>Dikarya</taxon>
        <taxon>Ascomycota</taxon>
        <taxon>Pezizomycotina</taxon>
        <taxon>Dothideomycetes</taxon>
        <taxon>Dothideomycetidae</taxon>
        <taxon>Dothideales</taxon>
        <taxon>Saccotheciaceae</taxon>
        <taxon>Aureobasidium</taxon>
    </lineage>
</organism>
<dbReference type="RefSeq" id="XP_029760137.1">
    <property type="nucleotide sequence ID" value="XM_029899737.1"/>
</dbReference>